<dbReference type="EMBL" id="BORT01000005">
    <property type="protein sequence ID" value="GIO46805.1"/>
    <property type="molecule type" value="Genomic_DNA"/>
</dbReference>
<protein>
    <recommendedName>
        <fullName evidence="4">Nucleotidyltransferase</fullName>
    </recommendedName>
</protein>
<evidence type="ECO:0000313" key="3">
    <source>
        <dbReference type="Proteomes" id="UP000682811"/>
    </source>
</evidence>
<accession>A0A919YD12</accession>
<keyword evidence="1" id="KW-0051">Antiviral defense</keyword>
<dbReference type="InterPro" id="IPR006116">
    <property type="entry name" value="NT_2-5OAS_ClassI-CCAase"/>
</dbReference>
<dbReference type="RefSeq" id="WP_212977773.1">
    <property type="nucleotide sequence ID" value="NZ_AP025343.1"/>
</dbReference>
<name>A0A919YD12_9BACL</name>
<dbReference type="GO" id="GO:0051607">
    <property type="term" value="P:defense response to virus"/>
    <property type="evidence" value="ECO:0007669"/>
    <property type="project" value="UniProtKB-KW"/>
</dbReference>
<reference evidence="2 3" key="1">
    <citation type="submission" date="2021-03" db="EMBL/GenBank/DDBJ databases">
        <title>Antimicrobial resistance genes in bacteria isolated from Japanese honey, and their potential for conferring macrolide and lincosamide resistance in the American foulbrood pathogen Paenibacillus larvae.</title>
        <authorList>
            <person name="Okamoto M."/>
            <person name="Kumagai M."/>
            <person name="Kanamori H."/>
            <person name="Takamatsu D."/>
        </authorList>
    </citation>
    <scope>NUCLEOTIDE SEQUENCE [LARGE SCALE GENOMIC DNA]</scope>
    <source>
        <strain evidence="2 3">J34TS1</strain>
    </source>
</reference>
<dbReference type="GO" id="GO:0016779">
    <property type="term" value="F:nucleotidyltransferase activity"/>
    <property type="evidence" value="ECO:0007669"/>
    <property type="project" value="InterPro"/>
</dbReference>
<evidence type="ECO:0008006" key="4">
    <source>
        <dbReference type="Google" id="ProtNLM"/>
    </source>
</evidence>
<sequence length="293" mass="33986">MSVSDYFSQFCSNLRMSDSTVSTIQQRYKQITKRINIDYWNSTSDTTHSLYVGSYGRGTDIWTSDIDMIVQLPYATYKKFNNYSGNGQSALLQEVKGVLQKTYSSSYIKGDGQVVGINFTDNINFEIVPAFINDDNRSYTYPDTNNGGSWKTTDPRKEIDAMNERNKDTNKNLKRLCRMARAWKGYCDVPMSGILIDTLAYKFIGQWEYKDKSYLYYDYMSRDFFKYLKDTDTDQNYWLAPGSGRYVWKDKNFQSKAATAYNNSITAIEHESKNQTSTAKLTWRKIYGTKFPS</sequence>
<comment type="caution">
    <text evidence="2">The sequence shown here is derived from an EMBL/GenBank/DDBJ whole genome shotgun (WGS) entry which is preliminary data.</text>
</comment>
<dbReference type="SUPFAM" id="SSF81301">
    <property type="entry name" value="Nucleotidyltransferase"/>
    <property type="match status" value="1"/>
</dbReference>
<dbReference type="Pfam" id="PF18144">
    <property type="entry name" value="SMODS"/>
    <property type="match status" value="1"/>
</dbReference>
<dbReference type="Gene3D" id="3.30.460.10">
    <property type="entry name" value="Beta Polymerase, domain 2"/>
    <property type="match status" value="1"/>
</dbReference>
<evidence type="ECO:0000256" key="1">
    <source>
        <dbReference type="ARBA" id="ARBA00023118"/>
    </source>
</evidence>
<organism evidence="2 3">
    <name type="scientific">Paenibacillus azoreducens</name>
    <dbReference type="NCBI Taxonomy" id="116718"/>
    <lineage>
        <taxon>Bacteria</taxon>
        <taxon>Bacillati</taxon>
        <taxon>Bacillota</taxon>
        <taxon>Bacilli</taxon>
        <taxon>Bacillales</taxon>
        <taxon>Paenibacillaceae</taxon>
        <taxon>Paenibacillus</taxon>
    </lineage>
</organism>
<dbReference type="CDD" id="cd05400">
    <property type="entry name" value="NT_2-5OAS_ClassI-CCAase"/>
    <property type="match status" value="1"/>
</dbReference>
<keyword evidence="3" id="KW-1185">Reference proteome</keyword>
<gene>
    <name evidence="2" type="ORF">J34TS1_15700</name>
</gene>
<dbReference type="InterPro" id="IPR043519">
    <property type="entry name" value="NT_sf"/>
</dbReference>
<dbReference type="Proteomes" id="UP000682811">
    <property type="component" value="Unassembled WGS sequence"/>
</dbReference>
<proteinExistence type="predicted"/>
<evidence type="ECO:0000313" key="2">
    <source>
        <dbReference type="EMBL" id="GIO46805.1"/>
    </source>
</evidence>
<dbReference type="AlphaFoldDB" id="A0A919YD12"/>